<protein>
    <submittedName>
        <fullName evidence="10">Serine protease</fullName>
    </submittedName>
</protein>
<dbReference type="InterPro" id="IPR034176">
    <property type="entry name" value="Peptidases_S8_13"/>
</dbReference>
<dbReference type="SUPFAM" id="SSF52743">
    <property type="entry name" value="Subtilisin-like"/>
    <property type="match status" value="1"/>
</dbReference>
<evidence type="ECO:0000259" key="9">
    <source>
        <dbReference type="Pfam" id="PF19190"/>
    </source>
</evidence>
<dbReference type="Gene3D" id="3.40.50.200">
    <property type="entry name" value="Peptidase S8/S53 domain"/>
    <property type="match status" value="1"/>
</dbReference>
<dbReference type="PIRSF" id="PIRSF037893">
    <property type="entry name" value="Subtilisin_rel_Maqu_2796"/>
    <property type="match status" value="1"/>
</dbReference>
<feature type="active site" description="Charge relay system" evidence="5">
    <location>
        <position position="359"/>
    </location>
</feature>
<organism evidence="10 11">
    <name type="scientific">Candidatus Contendibacter odensensis</name>
    <dbReference type="NCBI Taxonomy" id="1400860"/>
    <lineage>
        <taxon>Bacteria</taxon>
        <taxon>Pseudomonadati</taxon>
        <taxon>Pseudomonadota</taxon>
        <taxon>Gammaproteobacteria</taxon>
        <taxon>Candidatus Competibacteraceae</taxon>
        <taxon>Candidatus Contendibacter</taxon>
    </lineage>
</organism>
<evidence type="ECO:0000256" key="1">
    <source>
        <dbReference type="ARBA" id="ARBA00011073"/>
    </source>
</evidence>
<dbReference type="Gene3D" id="2.60.120.380">
    <property type="match status" value="1"/>
</dbReference>
<feature type="active site" description="Charge relay system" evidence="5">
    <location>
        <position position="412"/>
    </location>
</feature>
<name>A0A2G6PGN2_9GAMM</name>
<dbReference type="PROSITE" id="PS00136">
    <property type="entry name" value="SUBTILASE_ASP"/>
    <property type="match status" value="1"/>
</dbReference>
<feature type="region of interest" description="Disordered" evidence="7">
    <location>
        <begin position="67"/>
        <end position="89"/>
    </location>
</feature>
<dbReference type="PANTHER" id="PTHR43806:SF11">
    <property type="entry name" value="CEREVISIN-RELATED"/>
    <property type="match status" value="1"/>
</dbReference>
<dbReference type="AlphaFoldDB" id="A0A2G6PGN2"/>
<keyword evidence="2 5" id="KW-0645">Protease</keyword>
<dbReference type="PANTHER" id="PTHR43806">
    <property type="entry name" value="PEPTIDASE S8"/>
    <property type="match status" value="1"/>
</dbReference>
<gene>
    <name evidence="10" type="ORF">CSA09_02395</name>
</gene>
<evidence type="ECO:0000313" key="11">
    <source>
        <dbReference type="Proteomes" id="UP000229278"/>
    </source>
</evidence>
<comment type="similarity">
    <text evidence="1 5 6">Belongs to the peptidase S8 family.</text>
</comment>
<dbReference type="InterPro" id="IPR000209">
    <property type="entry name" value="Peptidase_S8/S53_dom"/>
</dbReference>
<dbReference type="InterPro" id="IPR015500">
    <property type="entry name" value="Peptidase_S8_subtilisin-rel"/>
</dbReference>
<feature type="region of interest" description="Disordered" evidence="7">
    <location>
        <begin position="385"/>
        <end position="415"/>
    </location>
</feature>
<comment type="caution">
    <text evidence="10">The sequence shown here is derived from an EMBL/GenBank/DDBJ whole genome shotgun (WGS) entry which is preliminary data.</text>
</comment>
<dbReference type="PROSITE" id="PS00138">
    <property type="entry name" value="SUBTILASE_SER"/>
    <property type="match status" value="1"/>
</dbReference>
<dbReference type="InterPro" id="IPR023828">
    <property type="entry name" value="Peptidase_S8_Ser-AS"/>
</dbReference>
<dbReference type="Proteomes" id="UP000229278">
    <property type="component" value="Unassembled WGS sequence"/>
</dbReference>
<evidence type="ECO:0000256" key="7">
    <source>
        <dbReference type="SAM" id="MobiDB-lite"/>
    </source>
</evidence>
<dbReference type="PROSITE" id="PS51892">
    <property type="entry name" value="SUBTILASE"/>
    <property type="match status" value="1"/>
</dbReference>
<reference evidence="10 11" key="1">
    <citation type="submission" date="2017-10" db="EMBL/GenBank/DDBJ databases">
        <title>Novel microbial diversity and functional potential in the marine mammal oral microbiome.</title>
        <authorList>
            <person name="Dudek N.K."/>
            <person name="Sun C.L."/>
            <person name="Burstein D."/>
            <person name="Kantor R.S."/>
            <person name="Aliaga Goltsman D.S."/>
            <person name="Bik E.M."/>
            <person name="Thomas B.C."/>
            <person name="Banfield J.F."/>
            <person name="Relman D.A."/>
        </authorList>
    </citation>
    <scope>NUCLEOTIDE SEQUENCE [LARGE SCALE GENOMIC DNA]</scope>
    <source>
        <strain evidence="10">DOLJORAL78_50_517</strain>
    </source>
</reference>
<evidence type="ECO:0000256" key="3">
    <source>
        <dbReference type="ARBA" id="ARBA00022801"/>
    </source>
</evidence>
<dbReference type="Pfam" id="PF00082">
    <property type="entry name" value="Peptidase_S8"/>
    <property type="match status" value="1"/>
</dbReference>
<dbReference type="InterPro" id="IPR024361">
    <property type="entry name" value="BACON"/>
</dbReference>
<proteinExistence type="inferred from homology"/>
<dbReference type="InterPro" id="IPR050131">
    <property type="entry name" value="Peptidase_S8_subtilisin-like"/>
</dbReference>
<evidence type="ECO:0000256" key="6">
    <source>
        <dbReference type="RuleBase" id="RU003355"/>
    </source>
</evidence>
<feature type="active site" description="Charge relay system" evidence="5">
    <location>
        <position position="595"/>
    </location>
</feature>
<dbReference type="InterPro" id="IPR022398">
    <property type="entry name" value="Peptidase_S8_His-AS"/>
</dbReference>
<dbReference type="PROSITE" id="PS00137">
    <property type="entry name" value="SUBTILASE_HIS"/>
    <property type="match status" value="1"/>
</dbReference>
<feature type="domain" description="BACON" evidence="9">
    <location>
        <begin position="670"/>
        <end position="756"/>
    </location>
</feature>
<feature type="domain" description="Peptidase S8/S53" evidence="8">
    <location>
        <begin position="352"/>
        <end position="645"/>
    </location>
</feature>
<evidence type="ECO:0000256" key="4">
    <source>
        <dbReference type="ARBA" id="ARBA00022825"/>
    </source>
</evidence>
<keyword evidence="4 5" id="KW-0720">Serine protease</keyword>
<dbReference type="Pfam" id="PF19190">
    <property type="entry name" value="BACON_2"/>
    <property type="match status" value="1"/>
</dbReference>
<dbReference type="InterPro" id="IPR036852">
    <property type="entry name" value="Peptidase_S8/S53_dom_sf"/>
</dbReference>
<dbReference type="InterPro" id="IPR023827">
    <property type="entry name" value="Peptidase_S8_Asp-AS"/>
</dbReference>
<dbReference type="GO" id="GO:0006508">
    <property type="term" value="P:proteolysis"/>
    <property type="evidence" value="ECO:0007669"/>
    <property type="project" value="UniProtKB-KW"/>
</dbReference>
<dbReference type="EMBL" id="PDTV01000005">
    <property type="protein sequence ID" value="PIE83339.1"/>
    <property type="molecule type" value="Genomic_DNA"/>
</dbReference>
<evidence type="ECO:0000256" key="2">
    <source>
        <dbReference type="ARBA" id="ARBA00022670"/>
    </source>
</evidence>
<keyword evidence="3 5" id="KW-0378">Hydrolase</keyword>
<evidence type="ECO:0000313" key="10">
    <source>
        <dbReference type="EMBL" id="PIE83339.1"/>
    </source>
</evidence>
<dbReference type="CDD" id="cd07496">
    <property type="entry name" value="Peptidases_S8_13"/>
    <property type="match status" value="1"/>
</dbReference>
<accession>A0A2G6PGN2</accession>
<evidence type="ECO:0000256" key="5">
    <source>
        <dbReference type="PROSITE-ProRule" id="PRU01240"/>
    </source>
</evidence>
<evidence type="ECO:0000259" key="8">
    <source>
        <dbReference type="Pfam" id="PF00082"/>
    </source>
</evidence>
<dbReference type="InterPro" id="IPR017309">
    <property type="entry name" value="Pept_S8A_subtilisin_proteobac"/>
</dbReference>
<dbReference type="PRINTS" id="PR00723">
    <property type="entry name" value="SUBTILISIN"/>
</dbReference>
<dbReference type="GO" id="GO:0004252">
    <property type="term" value="F:serine-type endopeptidase activity"/>
    <property type="evidence" value="ECO:0007669"/>
    <property type="project" value="UniProtKB-UniRule"/>
</dbReference>
<sequence length="893" mass="93380">MILIIGLMQELQMKKIMIWRTLLSGIALGLLLQACGGGGDSGETPPPPPPPQDKFTLGGTISSAAGSSVDGDINDINAPFRPNNTLEDAQPISNPVTLGGYVNKAGQGANGRSYATGDLVDIYKVDLLAGQRISLQIAGDGMANDIDLSLARPDGTLVDASVGQTQLESLIVAAKGSYLVSVVVERGASSYVLTIGQALDTEPAGMRLSDDFVAGEVIAQFKDDPVASTGSNLHALAQSFGLTAGSRGESHERNRRLQRRDIQRLGVGQVMSRREGQRTFPGGFVPADSVLGDKLETLYQVKALKRHPDVRFASPNYLRKPVFTPNDPFYSFQWHYPQMNLPLAWDLTTGTDRIVAVIDTGVLLSHPDLQGQLVTGYDFISDTSNAGDGDGIDPDPNDPGDRSNPDGSSSFHGTHVSGTVAAATNNSIGVAGVAFGAKVMPLRAVGRLGGSLYDIEQAVRYAAGLPNDSGTVPARRADVINLSLGSFTRSDAEQAVYDQVRGVGVVVVAAAGNDARSTLFYPAAYSGVVAVGAVTIQKERASYSNFGSWIDVAAPGGSTATDINGDGKPDGVLSTVATDTGGTLVNDYVIWQGTSMAAPHVSGVVALMKALAPGLGPQKFDELLASGALTNDLGTVGRDGLFGYGLLNAYKAVTAAAALGGQPVNPVPILTVNPSALNFGVALDRQILTVFNGGSGELKVSTPTEDSGGWLQVTPAQVDANGIGRYTVSVQRDGLADGVYSATVTFNANTNKTVPVKIIMQVANNLGAGDAGLQYVLLVNPDTKDTIAEATGVRQLDGRYTYTFSEVPAGQYQIYSGSDTDNDFQICDGGESCGAYLTTDTPVTVEVSQDMSGLDFTSGFTVNLVNSQRAENEGAETNKGIRRNTLRQLGVSR</sequence>